<dbReference type="AlphaFoldDB" id="A0A0J9XDK3"/>
<evidence type="ECO:0000313" key="9">
    <source>
        <dbReference type="EMBL" id="CDO55340.1"/>
    </source>
</evidence>
<name>A0A0J9XDK3_GEOCN</name>
<comment type="caution">
    <text evidence="9">The sequence shown here is derived from an EMBL/GenBank/DDBJ whole genome shotgun (WGS) entry which is preliminary data.</text>
</comment>
<proteinExistence type="inferred from homology"/>
<dbReference type="GO" id="GO:0005730">
    <property type="term" value="C:nucleolus"/>
    <property type="evidence" value="ECO:0007669"/>
    <property type="project" value="UniProtKB-SubCell"/>
</dbReference>
<dbReference type="Proteomes" id="UP000242525">
    <property type="component" value="Unassembled WGS sequence"/>
</dbReference>
<accession>A0A0J9XDK3</accession>
<evidence type="ECO:0000256" key="8">
    <source>
        <dbReference type="SAM" id="MobiDB-lite"/>
    </source>
</evidence>
<evidence type="ECO:0000256" key="2">
    <source>
        <dbReference type="ARBA" id="ARBA00004604"/>
    </source>
</evidence>
<keyword evidence="5 7" id="KW-0804">Transcription</keyword>
<evidence type="ECO:0000256" key="3">
    <source>
        <dbReference type="ARBA" id="ARBA00007142"/>
    </source>
</evidence>
<keyword evidence="10" id="KW-1185">Reference proteome</keyword>
<comment type="similarity">
    <text evidence="3 7">Belongs to the RRT14 family.</text>
</comment>
<organism evidence="9 10">
    <name type="scientific">Geotrichum candidum</name>
    <name type="common">Oospora lactis</name>
    <name type="synonym">Dipodascus geotrichum</name>
    <dbReference type="NCBI Taxonomy" id="1173061"/>
    <lineage>
        <taxon>Eukaryota</taxon>
        <taxon>Fungi</taxon>
        <taxon>Dikarya</taxon>
        <taxon>Ascomycota</taxon>
        <taxon>Saccharomycotina</taxon>
        <taxon>Dipodascomycetes</taxon>
        <taxon>Dipodascales</taxon>
        <taxon>Dipodascaceae</taxon>
        <taxon>Geotrichum</taxon>
    </lineage>
</organism>
<feature type="compositionally biased region" description="Basic residues" evidence="8">
    <location>
        <begin position="47"/>
        <end position="62"/>
    </location>
</feature>
<comment type="function">
    <text evidence="1 7">Involved in ribosome biogenesis, probably through modulation of rDNA transcription.</text>
</comment>
<feature type="compositionally biased region" description="Polar residues" evidence="8">
    <location>
        <begin position="29"/>
        <end position="40"/>
    </location>
</feature>
<comment type="subcellular location">
    <subcellularLocation>
        <location evidence="2 7">Nucleus</location>
        <location evidence="2 7">Nucleolus</location>
    </subcellularLocation>
</comment>
<dbReference type="InterPro" id="IPR031404">
    <property type="entry name" value="Rrt14"/>
</dbReference>
<reference evidence="9" key="1">
    <citation type="submission" date="2014-03" db="EMBL/GenBank/DDBJ databases">
        <authorList>
            <person name="Casaregola S."/>
        </authorList>
    </citation>
    <scope>NUCLEOTIDE SEQUENCE [LARGE SCALE GENOMIC DNA]</scope>
    <source>
        <strain evidence="9">CLIB 918</strain>
    </source>
</reference>
<sequence length="176" mass="19666">MATTSSTNQTRKNALSSIERLFNRNLGVSATAKSHKSQTLPPAPAAVHKKKSRNATSRKARLAKQQLESQIEAQLNPEEQKRAKLLARRKNAAVITSWDNAEAVEELKEKILQQRMERKKKIALKKPENWYASSKAAWMDRDLTVAVDSKDAKKSWPGLTPGLAPVGYDSSDEDEE</sequence>
<protein>
    <recommendedName>
        <fullName evidence="7">Regulator of rDNA transcription 14</fullName>
    </recommendedName>
</protein>
<evidence type="ECO:0000256" key="7">
    <source>
        <dbReference type="RuleBase" id="RU362137"/>
    </source>
</evidence>
<dbReference type="EMBL" id="CCBN010000010">
    <property type="protein sequence ID" value="CDO55340.1"/>
    <property type="molecule type" value="Genomic_DNA"/>
</dbReference>
<keyword evidence="6 7" id="KW-0539">Nucleus</keyword>
<evidence type="ECO:0000256" key="1">
    <source>
        <dbReference type="ARBA" id="ARBA00002711"/>
    </source>
</evidence>
<evidence type="ECO:0000256" key="4">
    <source>
        <dbReference type="ARBA" id="ARBA00023015"/>
    </source>
</evidence>
<feature type="region of interest" description="Disordered" evidence="8">
    <location>
        <begin position="151"/>
        <end position="176"/>
    </location>
</feature>
<gene>
    <name evidence="7" type="primary">RRT14</name>
    <name evidence="9" type="ORF">BN980_GECA10s03673g</name>
</gene>
<evidence type="ECO:0000256" key="6">
    <source>
        <dbReference type="ARBA" id="ARBA00023242"/>
    </source>
</evidence>
<feature type="region of interest" description="Disordered" evidence="8">
    <location>
        <begin position="29"/>
        <end position="64"/>
    </location>
</feature>
<keyword evidence="4 7" id="KW-0805">Transcription regulation</keyword>
<evidence type="ECO:0000313" key="10">
    <source>
        <dbReference type="Proteomes" id="UP000242525"/>
    </source>
</evidence>
<dbReference type="Pfam" id="PF17075">
    <property type="entry name" value="RRT14"/>
    <property type="match status" value="1"/>
</dbReference>
<dbReference type="OrthoDB" id="4094002at2759"/>
<evidence type="ECO:0000256" key="5">
    <source>
        <dbReference type="ARBA" id="ARBA00023163"/>
    </source>
</evidence>